<evidence type="ECO:0000313" key="7">
    <source>
        <dbReference type="Proteomes" id="UP000321514"/>
    </source>
</evidence>
<dbReference type="InterPro" id="IPR041916">
    <property type="entry name" value="Anti_sigma_zinc_sf"/>
</dbReference>
<proteinExistence type="predicted"/>
<dbReference type="RefSeq" id="WP_083560564.1">
    <property type="nucleotide sequence ID" value="NZ_BJXR01000068.1"/>
</dbReference>
<dbReference type="InterPro" id="IPR012373">
    <property type="entry name" value="Ferrdict_sens_TM"/>
</dbReference>
<feature type="compositionally biased region" description="Basic and acidic residues" evidence="1">
    <location>
        <begin position="551"/>
        <end position="564"/>
    </location>
</feature>
<feature type="compositionally biased region" description="Basic and acidic residues" evidence="1">
    <location>
        <begin position="394"/>
        <end position="408"/>
    </location>
</feature>
<dbReference type="OrthoDB" id="5508569at2"/>
<dbReference type="Pfam" id="PF04773">
    <property type="entry name" value="FecR"/>
    <property type="match status" value="1"/>
</dbReference>
<keyword evidence="6" id="KW-1185">Reference proteome</keyword>
<dbReference type="EMBL" id="FOIB01000011">
    <property type="protein sequence ID" value="SEU36270.1"/>
    <property type="molecule type" value="Genomic_DNA"/>
</dbReference>
<reference evidence="5 6" key="1">
    <citation type="submission" date="2016-10" db="EMBL/GenBank/DDBJ databases">
        <authorList>
            <person name="Varghese N."/>
            <person name="Submissions S."/>
        </authorList>
    </citation>
    <scope>NUCLEOTIDE SEQUENCE [LARGE SCALE GENOMIC DNA]</scope>
    <source>
        <strain evidence="5 6">DSM 16525</strain>
    </source>
</reference>
<feature type="region of interest" description="Disordered" evidence="1">
    <location>
        <begin position="467"/>
        <end position="564"/>
    </location>
</feature>
<gene>
    <name evidence="4" type="ORF">MFU01_77990</name>
    <name evidence="5" type="ORF">SAMN05443572_111141</name>
</gene>
<reference evidence="4 7" key="2">
    <citation type="submission" date="2019-07" db="EMBL/GenBank/DDBJ databases">
        <title>Whole genome shotgun sequence of Myxococcus fulvus NBRC 100333.</title>
        <authorList>
            <person name="Hosoyama A."/>
            <person name="Uohara A."/>
            <person name="Ohji S."/>
            <person name="Ichikawa N."/>
        </authorList>
    </citation>
    <scope>NUCLEOTIDE SEQUENCE [LARGE SCALE GENOMIC DNA]</scope>
    <source>
        <strain evidence="4 7">NBRC 100333</strain>
    </source>
</reference>
<dbReference type="Gene3D" id="1.25.40.10">
    <property type="entry name" value="Tetratricopeptide repeat domain"/>
    <property type="match status" value="1"/>
</dbReference>
<evidence type="ECO:0000259" key="2">
    <source>
        <dbReference type="Pfam" id="PF04773"/>
    </source>
</evidence>
<dbReference type="Gene3D" id="1.10.10.1320">
    <property type="entry name" value="Anti-sigma factor, zinc-finger domain"/>
    <property type="match status" value="1"/>
</dbReference>
<dbReference type="InterPro" id="IPR006860">
    <property type="entry name" value="FecR"/>
</dbReference>
<feature type="domain" description="Putative zinc-finger" evidence="3">
    <location>
        <begin position="9"/>
        <end position="36"/>
    </location>
</feature>
<name>A0A511THC3_MYXFU</name>
<dbReference type="GO" id="GO:0016989">
    <property type="term" value="F:sigma factor antagonist activity"/>
    <property type="evidence" value="ECO:0007669"/>
    <property type="project" value="TreeGrafter"/>
</dbReference>
<organism evidence="4 7">
    <name type="scientific">Myxococcus fulvus</name>
    <dbReference type="NCBI Taxonomy" id="33"/>
    <lineage>
        <taxon>Bacteria</taxon>
        <taxon>Pseudomonadati</taxon>
        <taxon>Myxococcota</taxon>
        <taxon>Myxococcia</taxon>
        <taxon>Myxococcales</taxon>
        <taxon>Cystobacterineae</taxon>
        <taxon>Myxococcaceae</taxon>
        <taxon>Myxococcus</taxon>
    </lineage>
</organism>
<accession>A0A511THC3</accession>
<comment type="caution">
    <text evidence="4">The sequence shown here is derived from an EMBL/GenBank/DDBJ whole genome shotgun (WGS) entry which is preliminary data.</text>
</comment>
<feature type="compositionally biased region" description="Polar residues" evidence="1">
    <location>
        <begin position="198"/>
        <end position="217"/>
    </location>
</feature>
<feature type="compositionally biased region" description="Polar residues" evidence="1">
    <location>
        <begin position="409"/>
        <end position="421"/>
    </location>
</feature>
<dbReference type="Proteomes" id="UP000321514">
    <property type="component" value="Unassembled WGS sequence"/>
</dbReference>
<feature type="region of interest" description="Disordered" evidence="1">
    <location>
        <begin position="197"/>
        <end position="217"/>
    </location>
</feature>
<protein>
    <submittedName>
        <fullName evidence="5">FecR family protein</fullName>
    </submittedName>
</protein>
<dbReference type="Proteomes" id="UP000183760">
    <property type="component" value="Unassembled WGS sequence"/>
</dbReference>
<feature type="domain" description="FecR protein" evidence="2">
    <location>
        <begin position="270"/>
        <end position="362"/>
    </location>
</feature>
<evidence type="ECO:0000256" key="1">
    <source>
        <dbReference type="SAM" id="MobiDB-lite"/>
    </source>
</evidence>
<evidence type="ECO:0000313" key="4">
    <source>
        <dbReference type="EMBL" id="GEN12762.1"/>
    </source>
</evidence>
<dbReference type="Pfam" id="PF13490">
    <property type="entry name" value="zf-HC2"/>
    <property type="match status" value="1"/>
</dbReference>
<dbReference type="PANTHER" id="PTHR30273:SF2">
    <property type="entry name" value="PROTEIN FECR"/>
    <property type="match status" value="1"/>
</dbReference>
<evidence type="ECO:0000259" key="3">
    <source>
        <dbReference type="Pfam" id="PF13490"/>
    </source>
</evidence>
<evidence type="ECO:0000313" key="5">
    <source>
        <dbReference type="EMBL" id="SEU36270.1"/>
    </source>
</evidence>
<evidence type="ECO:0000313" key="6">
    <source>
        <dbReference type="Proteomes" id="UP000183760"/>
    </source>
</evidence>
<dbReference type="AlphaFoldDB" id="A0A511THC3"/>
<dbReference type="Gene3D" id="2.60.120.1440">
    <property type="match status" value="1"/>
</dbReference>
<feature type="region of interest" description="Disordered" evidence="1">
    <location>
        <begin position="394"/>
        <end position="425"/>
    </location>
</feature>
<dbReference type="InterPro" id="IPR011990">
    <property type="entry name" value="TPR-like_helical_dom_sf"/>
</dbReference>
<dbReference type="InterPro" id="IPR027383">
    <property type="entry name" value="Znf_put"/>
</dbReference>
<dbReference type="PANTHER" id="PTHR30273">
    <property type="entry name" value="PERIPLASMIC SIGNAL SENSOR AND SIGMA FACTOR ACTIVATOR FECR-RELATED"/>
    <property type="match status" value="1"/>
</dbReference>
<sequence length="650" mass="69431">MAHPEAGALWSLAADELSAEDSARIRAHLSECPACAGQWEQVRASRAMLHEARQVEPVVRWDAVGTALRAKVAASTEARRTQWPWARTDAAASTGAQRTRWPWARTDATTSTRAQRTRWPWARTDAAASTGAQHARWPWALVLAGACAVALAIFLVSTSATRGTPTSEVLAGKATTSDEALAGRTTGSAGTVKELAGHTSSTNEALTGQPGSTGDTLAELTTSSESAVESLAMDGNPARADSVPGAVLKEQGGQERELRAGMRLRSGVAVKTPAKASAMLRLPDASQVRVSSGSEVELSKAEPSDVHLTVHQGRLSVKASHAERRGFRVDVAGLRVSVVGTVFTVERTALGASVAVSEGRVRVELDGQPARMVSAGERIELRSRDKALKQEKLSQPDREALEVFERPTESSTQDVGTTVPTAANPPARARDVLPAVAHAPQAPSTVKSAVATTPVMKAQSKKLVVASLSPPRESPPAPTLPDAVAVPPDTEDVPRGEPPAAVATTQPPPSPFDPSQDFAPYPAPSVTERMTPPRAPAVAPSQPTKVAEATPPKKDEHNPKALLSKDADERFLGYARLQLSQRSCENYLAGLEEIADKSPRKKHREQARYLRARCFEQRLQGQDAKLEYRQYLKEFPRGRYVREAGAAILP</sequence>
<dbReference type="EMBL" id="BJXR01000068">
    <property type="protein sequence ID" value="GEN12762.1"/>
    <property type="molecule type" value="Genomic_DNA"/>
</dbReference>